<dbReference type="RefSeq" id="WP_077381854.1">
    <property type="nucleotide sequence ID" value="NZ_FTPD01000056.1"/>
</dbReference>
<organism evidence="1 2">
    <name type="scientific">Mesorhizobium prunaredense</name>
    <dbReference type="NCBI Taxonomy" id="1631249"/>
    <lineage>
        <taxon>Bacteria</taxon>
        <taxon>Pseudomonadati</taxon>
        <taxon>Pseudomonadota</taxon>
        <taxon>Alphaproteobacteria</taxon>
        <taxon>Hyphomicrobiales</taxon>
        <taxon>Phyllobacteriaceae</taxon>
        <taxon>Mesorhizobium</taxon>
    </lineage>
</organism>
<evidence type="ECO:0000313" key="2">
    <source>
        <dbReference type="Proteomes" id="UP000188388"/>
    </source>
</evidence>
<reference evidence="2" key="1">
    <citation type="submission" date="2017-01" db="EMBL/GenBank/DDBJ databases">
        <authorList>
            <person name="Brunel B."/>
        </authorList>
    </citation>
    <scope>NUCLEOTIDE SEQUENCE [LARGE SCALE GENOMIC DNA]</scope>
</reference>
<accession>A0A1R3VIU2</accession>
<dbReference type="AlphaFoldDB" id="A0A1R3VIU2"/>
<protein>
    <recommendedName>
        <fullName evidence="3">Nucleoside 2-deoxyribosyltransferase</fullName>
    </recommendedName>
</protein>
<gene>
    <name evidence="1" type="ORF">BQ8794_60104</name>
</gene>
<keyword evidence="2" id="KW-1185">Reference proteome</keyword>
<proteinExistence type="predicted"/>
<dbReference type="STRING" id="1631249.BQ8794_60104"/>
<dbReference type="Gene3D" id="3.40.50.450">
    <property type="match status" value="1"/>
</dbReference>
<evidence type="ECO:0000313" key="1">
    <source>
        <dbReference type="EMBL" id="SIT58795.1"/>
    </source>
</evidence>
<name>A0A1R3VIU2_9HYPH</name>
<sequence length="279" mass="32100">MFNLIVRNVDWKAGRANMIDGRALVFTADRLKSQFQPDGNLALDDLVKLPCLFMQEGIHDELAYVGHITRHQITPKGIIFDFTVDRHIGPLPNFALYELRSALGIDDEFEFHHTHWAVKDEDLYHVVLRMFASRRTRPNVFELADFANVNDRLVSAMMPFAKDFSDVYDTIGEAAKSFRMNCQRADEIWENHSVMQDIVNLIDSSRLVVCDLSGRNPNVFYEAGIAHTLGKEVILITQKLDDIPFDLRHIRNIVYDNHSEGRKELAKKLIATMETILNR</sequence>
<evidence type="ECO:0008006" key="3">
    <source>
        <dbReference type="Google" id="ProtNLM"/>
    </source>
</evidence>
<dbReference type="EMBL" id="FTPD01000056">
    <property type="protein sequence ID" value="SIT58795.1"/>
    <property type="molecule type" value="Genomic_DNA"/>
</dbReference>
<dbReference type="Proteomes" id="UP000188388">
    <property type="component" value="Unassembled WGS sequence"/>
</dbReference>